<organism evidence="16 17">
    <name type="scientific">Spiroplasma helicoides</name>
    <dbReference type="NCBI Taxonomy" id="216938"/>
    <lineage>
        <taxon>Bacteria</taxon>
        <taxon>Bacillati</taxon>
        <taxon>Mycoplasmatota</taxon>
        <taxon>Mollicutes</taxon>
        <taxon>Entomoplasmatales</taxon>
        <taxon>Spiroplasmataceae</taxon>
        <taxon>Spiroplasma</taxon>
    </lineage>
</organism>
<dbReference type="NCBIfam" id="NF004491">
    <property type="entry name" value="PRK05826.1"/>
    <property type="match status" value="1"/>
</dbReference>
<dbReference type="GO" id="GO:0004743">
    <property type="term" value="F:pyruvate kinase activity"/>
    <property type="evidence" value="ECO:0007669"/>
    <property type="project" value="UniProtKB-UniRule"/>
</dbReference>
<comment type="pathway">
    <text evidence="2 14">Carbohydrate degradation; glycolysis; pyruvate from D-glyceraldehyde 3-phosphate: step 5/5.</text>
</comment>
<dbReference type="InterPro" id="IPR015793">
    <property type="entry name" value="Pyrv_Knase_brl"/>
</dbReference>
<keyword evidence="7" id="KW-0547">Nucleotide-binding</keyword>
<dbReference type="PATRIC" id="fig|216938.3.peg.190"/>
<evidence type="ECO:0000256" key="4">
    <source>
        <dbReference type="ARBA" id="ARBA00012142"/>
    </source>
</evidence>
<dbReference type="UniPathway" id="UPA00109">
    <property type="reaction ID" value="UER00188"/>
</dbReference>
<evidence type="ECO:0000313" key="17">
    <source>
        <dbReference type="Proteomes" id="UP000094378"/>
    </source>
</evidence>
<sequence>MLDKNLEFYEPNELSKKIKRTKIITTIGPSTSTKNDIRKLFESGMNVVRLNFSHGSQEEHVVKMKSVLELREELEKPISILLDTKGPEIRVGKMFEGAQEIKAGSDVAIYTTPEEYAKRECKATEMTVSYDMSVDLKTGDTILVDDGKLTLHVLNVQPGLVNCRAFNHHKVKTNKRINLPGVDFSLPFLSEKDISDIRFGAKNSIDYIAASFVNTADNVHQIRQILKEEKAEHIQIISKIESKIGIYNIDEIIEASDGIMVARGDLGLEIPFYEVPYWEKQIIRKCRKLGRICVVATQMLESMTDNPQPTRAEVTDVYYATELGADATMLSGESAAGIYPFITTETMATINKRAELSFYGKIYYDRALEIARSSSKGKRALIADELANITRNGKYEFAIVLSRTGELLKTISKFRPNVTILGVCEDMKLWNAFGAWHSIFMNKVKSIDEIVADPKLAAEIARSWGAKKGEEILIVKSEDIKTHTV</sequence>
<reference evidence="16 17" key="1">
    <citation type="submission" date="2016-08" db="EMBL/GenBank/DDBJ databases">
        <title>Complete genome sequence of Spiroplasma helicoides TABS-2 (DSM 22551).</title>
        <authorList>
            <person name="Shen W.-Y."/>
            <person name="Lo W.-S."/>
            <person name="Lai Y.-C."/>
            <person name="Kuo C.-H."/>
        </authorList>
    </citation>
    <scope>NUCLEOTIDE SEQUENCE [LARGE SCALE GENOMIC DNA]</scope>
    <source>
        <strain evidence="16 17">TABS-2</strain>
    </source>
</reference>
<dbReference type="PRINTS" id="PR01050">
    <property type="entry name" value="PYRUVTKNASE"/>
</dbReference>
<evidence type="ECO:0000256" key="9">
    <source>
        <dbReference type="ARBA" id="ARBA00022840"/>
    </source>
</evidence>
<evidence type="ECO:0000256" key="10">
    <source>
        <dbReference type="ARBA" id="ARBA00022842"/>
    </source>
</evidence>
<dbReference type="SUPFAM" id="SSF51621">
    <property type="entry name" value="Phosphoenolpyruvate/pyruvate domain"/>
    <property type="match status" value="1"/>
</dbReference>
<evidence type="ECO:0000256" key="3">
    <source>
        <dbReference type="ARBA" id="ARBA00008663"/>
    </source>
</evidence>
<evidence type="ECO:0000256" key="12">
    <source>
        <dbReference type="ARBA" id="ARBA00023317"/>
    </source>
</evidence>
<dbReference type="AlphaFoldDB" id="A0A1B3SJN8"/>
<keyword evidence="11 14" id="KW-0324">Glycolysis</keyword>
<keyword evidence="5 14" id="KW-0808">Transferase</keyword>
<evidence type="ECO:0000256" key="11">
    <source>
        <dbReference type="ARBA" id="ARBA00023152"/>
    </source>
</evidence>
<dbReference type="STRING" id="216938.SHELI_v1c01900"/>
<comment type="cofactor">
    <cofactor evidence="1">
        <name>K(+)</name>
        <dbReference type="ChEBI" id="CHEBI:29103"/>
    </cofactor>
</comment>
<dbReference type="OrthoDB" id="9812123at2"/>
<dbReference type="Gene3D" id="3.40.1380.20">
    <property type="entry name" value="Pyruvate kinase, C-terminal domain"/>
    <property type="match status" value="1"/>
</dbReference>
<evidence type="ECO:0000259" key="15">
    <source>
        <dbReference type="Pfam" id="PF00224"/>
    </source>
</evidence>
<dbReference type="InterPro" id="IPR015813">
    <property type="entry name" value="Pyrv/PenolPyrv_kinase-like_dom"/>
</dbReference>
<dbReference type="InterPro" id="IPR040442">
    <property type="entry name" value="Pyrv_kinase-like_dom_sf"/>
</dbReference>
<dbReference type="InterPro" id="IPR001697">
    <property type="entry name" value="Pyr_Knase"/>
</dbReference>
<dbReference type="InterPro" id="IPR036918">
    <property type="entry name" value="Pyrv_Knase_C_sf"/>
</dbReference>
<evidence type="ECO:0000313" key="16">
    <source>
        <dbReference type="EMBL" id="AOG60145.1"/>
    </source>
</evidence>
<evidence type="ECO:0000256" key="14">
    <source>
        <dbReference type="RuleBase" id="RU000504"/>
    </source>
</evidence>
<keyword evidence="6" id="KW-0479">Metal-binding</keyword>
<dbReference type="GO" id="GO:0016301">
    <property type="term" value="F:kinase activity"/>
    <property type="evidence" value="ECO:0007669"/>
    <property type="project" value="UniProtKB-KW"/>
</dbReference>
<dbReference type="EMBL" id="CP017015">
    <property type="protein sequence ID" value="AOG60145.1"/>
    <property type="molecule type" value="Genomic_DNA"/>
</dbReference>
<protein>
    <recommendedName>
        <fullName evidence="4 13">Pyruvate kinase</fullName>
        <ecNumber evidence="4 13">2.7.1.40</ecNumber>
    </recommendedName>
</protein>
<dbReference type="Gene3D" id="2.40.33.10">
    <property type="entry name" value="PK beta-barrel domain-like"/>
    <property type="match status" value="1"/>
</dbReference>
<dbReference type="GO" id="GO:0030955">
    <property type="term" value="F:potassium ion binding"/>
    <property type="evidence" value="ECO:0007669"/>
    <property type="project" value="UniProtKB-UniRule"/>
</dbReference>
<dbReference type="GO" id="GO:0005524">
    <property type="term" value="F:ATP binding"/>
    <property type="evidence" value="ECO:0007669"/>
    <property type="project" value="UniProtKB-KW"/>
</dbReference>
<dbReference type="InterPro" id="IPR015806">
    <property type="entry name" value="Pyrv_Knase_insert_dom_sf"/>
</dbReference>
<dbReference type="PANTHER" id="PTHR11817">
    <property type="entry name" value="PYRUVATE KINASE"/>
    <property type="match status" value="1"/>
</dbReference>
<evidence type="ECO:0000256" key="1">
    <source>
        <dbReference type="ARBA" id="ARBA00001958"/>
    </source>
</evidence>
<dbReference type="Gene3D" id="3.20.20.60">
    <property type="entry name" value="Phosphoenolpyruvate-binding domains"/>
    <property type="match status" value="1"/>
</dbReference>
<keyword evidence="10 14" id="KW-0460">Magnesium</keyword>
<dbReference type="GO" id="GO:0000287">
    <property type="term" value="F:magnesium ion binding"/>
    <property type="evidence" value="ECO:0007669"/>
    <property type="project" value="UniProtKB-UniRule"/>
</dbReference>
<keyword evidence="9" id="KW-0067">ATP-binding</keyword>
<feature type="domain" description="Pyruvate kinase barrel" evidence="15">
    <location>
        <begin position="19"/>
        <end position="341"/>
    </location>
</feature>
<dbReference type="KEGG" id="shj:SHELI_v1c01900"/>
<evidence type="ECO:0000256" key="2">
    <source>
        <dbReference type="ARBA" id="ARBA00004997"/>
    </source>
</evidence>
<keyword evidence="12 16" id="KW-0670">Pyruvate</keyword>
<dbReference type="InterPro" id="IPR011037">
    <property type="entry name" value="Pyrv_Knase-like_insert_dom_sf"/>
</dbReference>
<gene>
    <name evidence="16" type="primary">pyk</name>
    <name evidence="16" type="ORF">SHELI_v1c01900</name>
</gene>
<keyword evidence="17" id="KW-1185">Reference proteome</keyword>
<dbReference type="SUPFAM" id="SSF52935">
    <property type="entry name" value="PK C-terminal domain-like"/>
    <property type="match status" value="1"/>
</dbReference>
<evidence type="ECO:0000256" key="5">
    <source>
        <dbReference type="ARBA" id="ARBA00022679"/>
    </source>
</evidence>
<dbReference type="FunFam" id="2.40.33.10:FF:000001">
    <property type="entry name" value="Pyruvate kinase"/>
    <property type="match status" value="1"/>
</dbReference>
<dbReference type="SUPFAM" id="SSF50800">
    <property type="entry name" value="PK beta-barrel domain-like"/>
    <property type="match status" value="1"/>
</dbReference>
<dbReference type="RefSeq" id="WP_069115921.1">
    <property type="nucleotide sequence ID" value="NZ_CP017015.1"/>
</dbReference>
<evidence type="ECO:0000256" key="7">
    <source>
        <dbReference type="ARBA" id="ARBA00022741"/>
    </source>
</evidence>
<evidence type="ECO:0000256" key="6">
    <source>
        <dbReference type="ARBA" id="ARBA00022723"/>
    </source>
</evidence>
<dbReference type="NCBIfam" id="TIGR01064">
    <property type="entry name" value="pyruv_kin"/>
    <property type="match status" value="1"/>
</dbReference>
<evidence type="ECO:0000256" key="13">
    <source>
        <dbReference type="NCBIfam" id="TIGR01064"/>
    </source>
</evidence>
<name>A0A1B3SJN8_9MOLU</name>
<comment type="similarity">
    <text evidence="3 14">Belongs to the pyruvate kinase family.</text>
</comment>
<keyword evidence="8 14" id="KW-0418">Kinase</keyword>
<evidence type="ECO:0000256" key="8">
    <source>
        <dbReference type="ARBA" id="ARBA00022777"/>
    </source>
</evidence>
<dbReference type="Pfam" id="PF00224">
    <property type="entry name" value="PK"/>
    <property type="match status" value="1"/>
</dbReference>
<dbReference type="Proteomes" id="UP000094378">
    <property type="component" value="Chromosome"/>
</dbReference>
<comment type="catalytic activity">
    <reaction evidence="14">
        <text>pyruvate + ATP = phosphoenolpyruvate + ADP + H(+)</text>
        <dbReference type="Rhea" id="RHEA:18157"/>
        <dbReference type="ChEBI" id="CHEBI:15361"/>
        <dbReference type="ChEBI" id="CHEBI:15378"/>
        <dbReference type="ChEBI" id="CHEBI:30616"/>
        <dbReference type="ChEBI" id="CHEBI:58702"/>
        <dbReference type="ChEBI" id="CHEBI:456216"/>
        <dbReference type="EC" id="2.7.1.40"/>
    </reaction>
</comment>
<accession>A0A1B3SJN8</accession>
<dbReference type="EC" id="2.7.1.40" evidence="4 13"/>
<proteinExistence type="inferred from homology"/>